<keyword evidence="6" id="KW-0406">Ion transport</keyword>
<accession>A0A1M5JBM9</accession>
<dbReference type="Proteomes" id="UP000184041">
    <property type="component" value="Unassembled WGS sequence"/>
</dbReference>
<dbReference type="GO" id="GO:0006885">
    <property type="term" value="P:regulation of pH"/>
    <property type="evidence" value="ECO:0007669"/>
    <property type="project" value="UniProtKB-UniRule"/>
</dbReference>
<evidence type="ECO:0000256" key="6">
    <source>
        <dbReference type="HAMAP-Rule" id="MF_01844"/>
    </source>
</evidence>
<dbReference type="OrthoDB" id="9808135at2"/>
<evidence type="ECO:0000256" key="3">
    <source>
        <dbReference type="ARBA" id="ARBA00022692"/>
    </source>
</evidence>
<feature type="transmembrane region" description="Helical" evidence="6">
    <location>
        <begin position="21"/>
        <end position="39"/>
    </location>
</feature>
<feature type="transmembrane region" description="Helical" evidence="6">
    <location>
        <begin position="377"/>
        <end position="398"/>
    </location>
</feature>
<protein>
    <recommendedName>
        <fullName evidence="6">Na(+)/H(+) antiporter NhaA</fullName>
    </recommendedName>
    <alternativeName>
        <fullName evidence="6">Sodium/proton antiporter NhaA</fullName>
    </alternativeName>
</protein>
<evidence type="ECO:0000256" key="2">
    <source>
        <dbReference type="ARBA" id="ARBA00022475"/>
    </source>
</evidence>
<dbReference type="InterPro" id="IPR004670">
    <property type="entry name" value="NhaA"/>
</dbReference>
<dbReference type="PANTHER" id="PTHR30341:SF0">
    <property type="entry name" value="NA(+)_H(+) ANTIPORTER NHAA"/>
    <property type="match status" value="1"/>
</dbReference>
<dbReference type="HAMAP" id="MF_01844">
    <property type="entry name" value="NhaA"/>
    <property type="match status" value="1"/>
</dbReference>
<feature type="transmembrane region" description="Helical" evidence="6">
    <location>
        <begin position="214"/>
        <end position="246"/>
    </location>
</feature>
<keyword evidence="4 6" id="KW-1133">Transmembrane helix</keyword>
<evidence type="ECO:0000256" key="1">
    <source>
        <dbReference type="ARBA" id="ARBA00004429"/>
    </source>
</evidence>
<evidence type="ECO:0000313" key="8">
    <source>
        <dbReference type="Proteomes" id="UP000184041"/>
    </source>
</evidence>
<dbReference type="GO" id="GO:0015385">
    <property type="term" value="F:sodium:proton antiporter activity"/>
    <property type="evidence" value="ECO:0007669"/>
    <property type="project" value="UniProtKB-UniRule"/>
</dbReference>
<keyword evidence="6" id="KW-0050">Antiport</keyword>
<name>A0A1M5JBM9_9BACT</name>
<feature type="transmembrane region" description="Helical" evidence="6">
    <location>
        <begin position="103"/>
        <end position="124"/>
    </location>
</feature>
<keyword evidence="8" id="KW-1185">Reference proteome</keyword>
<dbReference type="AlphaFoldDB" id="A0A1M5JBM9"/>
<evidence type="ECO:0000256" key="4">
    <source>
        <dbReference type="ARBA" id="ARBA00022989"/>
    </source>
</evidence>
<comment type="function">
    <text evidence="6">Na(+)/H(+) antiporter that extrudes sodium in exchange for external protons.</text>
</comment>
<reference evidence="7 8" key="1">
    <citation type="submission" date="2016-11" db="EMBL/GenBank/DDBJ databases">
        <authorList>
            <person name="Jaros S."/>
            <person name="Januszkiewicz K."/>
            <person name="Wedrychowicz H."/>
        </authorList>
    </citation>
    <scope>NUCLEOTIDE SEQUENCE [LARGE SCALE GENOMIC DNA]</scope>
    <source>
        <strain evidence="7 8">DSM 21986</strain>
    </source>
</reference>
<feature type="transmembrane region" description="Helical" evidence="6">
    <location>
        <begin position="410"/>
        <end position="433"/>
    </location>
</feature>
<proteinExistence type="inferred from homology"/>
<dbReference type="NCBIfam" id="TIGR00773">
    <property type="entry name" value="NhaA"/>
    <property type="match status" value="1"/>
</dbReference>
<dbReference type="Pfam" id="PF06965">
    <property type="entry name" value="Na_H_antiport_1"/>
    <property type="match status" value="1"/>
</dbReference>
<organism evidence="7 8">
    <name type="scientific">Fodinibius roseus</name>
    <dbReference type="NCBI Taxonomy" id="1194090"/>
    <lineage>
        <taxon>Bacteria</taxon>
        <taxon>Pseudomonadati</taxon>
        <taxon>Balneolota</taxon>
        <taxon>Balneolia</taxon>
        <taxon>Balneolales</taxon>
        <taxon>Balneolaceae</taxon>
        <taxon>Fodinibius</taxon>
    </lineage>
</organism>
<comment type="similarity">
    <text evidence="6">Belongs to the NhaA Na(+)/H(+) (TC 2.A.33) antiporter family.</text>
</comment>
<keyword evidence="6" id="KW-0813">Transport</keyword>
<dbReference type="Gene3D" id="1.20.1530.10">
    <property type="entry name" value="Na+/H+ antiporter like domain"/>
    <property type="match status" value="1"/>
</dbReference>
<dbReference type="GO" id="GO:0005886">
    <property type="term" value="C:plasma membrane"/>
    <property type="evidence" value="ECO:0007669"/>
    <property type="project" value="UniProtKB-SubCell"/>
</dbReference>
<dbReference type="STRING" id="1194090.SAMN05443144_12643"/>
<keyword evidence="2 6" id="KW-1003">Cell membrane</keyword>
<sequence>MRPLKRNPLVIFLESLKGKNQAGVGIAILLAVIVAMLWANSPLKEYYNEFIHMEIFMGLNGNTLSEPLLLWVNDGLMAVFFLFVGLELKREILGGKLSNPRKAILPIGAAVGGMLVPALIYSFFNGNGIGQSGWGIPMATDIAFALGVLSLFGNRVPVSLKIFLVALAIVDDLGAVLVIAIFYTSGISEMDLLHGFLFFLVLLGGNYFGVRSAWFYFIIGIGGVWLAFFFSGVHPTVAGILIAFAIPGKVKIKEQDYLKNLTILHRKFIEATPIKGSFISESQLEILEKIKSNTNDAETPLQKLEHGLSPIVGFFILPVFALVNAGIHIHGDILNTLSQQISLGIMAGLIVGKFIGIAGFSWILVKLKIAQLGEGVTWGQLCGVALIAGIGFTMSFFITDLAFQSEELRYIAKLSILFTSVLAGIGGSFMLWVSSRSSSQYRSVKTDT</sequence>
<feature type="transmembrane region" description="Helical" evidence="6">
    <location>
        <begin position="68"/>
        <end position="88"/>
    </location>
</feature>
<keyword evidence="3 6" id="KW-0812">Transmembrane</keyword>
<feature type="transmembrane region" description="Helical" evidence="6">
    <location>
        <begin position="162"/>
        <end position="183"/>
    </location>
</feature>
<feature type="transmembrane region" description="Helical" evidence="6">
    <location>
        <begin position="341"/>
        <end position="365"/>
    </location>
</feature>
<gene>
    <name evidence="6" type="primary">nhaA</name>
    <name evidence="7" type="ORF">SAMN05443144_12643</name>
</gene>
<evidence type="ECO:0000256" key="5">
    <source>
        <dbReference type="ARBA" id="ARBA00023136"/>
    </source>
</evidence>
<feature type="transmembrane region" description="Helical" evidence="6">
    <location>
        <begin position="190"/>
        <end position="208"/>
    </location>
</feature>
<dbReference type="PANTHER" id="PTHR30341">
    <property type="entry name" value="SODIUM ION/PROTON ANTIPORTER NHAA-RELATED"/>
    <property type="match status" value="1"/>
</dbReference>
<comment type="catalytic activity">
    <reaction evidence="6">
        <text>Na(+)(in) + 2 H(+)(out) = Na(+)(out) + 2 H(+)(in)</text>
        <dbReference type="Rhea" id="RHEA:29251"/>
        <dbReference type="ChEBI" id="CHEBI:15378"/>
        <dbReference type="ChEBI" id="CHEBI:29101"/>
    </reaction>
</comment>
<feature type="transmembrane region" description="Helical" evidence="6">
    <location>
        <begin position="311"/>
        <end position="329"/>
    </location>
</feature>
<evidence type="ECO:0000313" key="7">
    <source>
        <dbReference type="EMBL" id="SHG37967.1"/>
    </source>
</evidence>
<keyword evidence="6" id="KW-0915">Sodium</keyword>
<comment type="subcellular location">
    <subcellularLocation>
        <location evidence="1">Cell inner membrane</location>
        <topology evidence="1">Multi-pass membrane protein</topology>
    </subcellularLocation>
    <subcellularLocation>
        <location evidence="6">Cell membrane</location>
        <topology evidence="6">Multi-pass membrane protein</topology>
    </subcellularLocation>
</comment>
<keyword evidence="6" id="KW-0739">Sodium transport</keyword>
<dbReference type="EMBL" id="FQUS01000026">
    <property type="protein sequence ID" value="SHG37967.1"/>
    <property type="molecule type" value="Genomic_DNA"/>
</dbReference>
<dbReference type="InterPro" id="IPR023171">
    <property type="entry name" value="Na/H_antiporter_dom_sf"/>
</dbReference>
<dbReference type="RefSeq" id="WP_073067776.1">
    <property type="nucleotide sequence ID" value="NZ_FQUS01000026.1"/>
</dbReference>
<keyword evidence="5 6" id="KW-0472">Membrane</keyword>